<keyword evidence="8" id="KW-0902">Two-component regulatory system</keyword>
<name>A0ABP5ACJ5_9MICC</name>
<keyword evidence="10" id="KW-1133">Transmembrane helix</keyword>
<evidence type="ECO:0000256" key="5">
    <source>
        <dbReference type="ARBA" id="ARBA00022741"/>
    </source>
</evidence>
<keyword evidence="6" id="KW-0418">Kinase</keyword>
<dbReference type="Gene3D" id="3.30.565.10">
    <property type="entry name" value="Histidine kinase-like ATPase, C-terminal domain"/>
    <property type="match status" value="1"/>
</dbReference>
<dbReference type="CDD" id="cd16917">
    <property type="entry name" value="HATPase_UhpB-NarQ-NarX-like"/>
    <property type="match status" value="1"/>
</dbReference>
<evidence type="ECO:0000256" key="3">
    <source>
        <dbReference type="ARBA" id="ARBA00022553"/>
    </source>
</evidence>
<evidence type="ECO:0000259" key="11">
    <source>
        <dbReference type="Pfam" id="PF07730"/>
    </source>
</evidence>
<gene>
    <name evidence="12" type="ORF">GCM10009688_12640</name>
</gene>
<feature type="transmembrane region" description="Helical" evidence="10">
    <location>
        <begin position="214"/>
        <end position="234"/>
    </location>
</feature>
<dbReference type="Gene3D" id="1.20.5.1930">
    <property type="match status" value="1"/>
</dbReference>
<feature type="domain" description="Signal transduction histidine kinase subgroup 3 dimerisation and phosphoacceptor" evidence="11">
    <location>
        <begin position="268"/>
        <end position="334"/>
    </location>
</feature>
<dbReference type="Pfam" id="PF07730">
    <property type="entry name" value="HisKA_3"/>
    <property type="match status" value="1"/>
</dbReference>
<dbReference type="SUPFAM" id="SSF55874">
    <property type="entry name" value="ATPase domain of HSP90 chaperone/DNA topoisomerase II/histidine kinase"/>
    <property type="match status" value="1"/>
</dbReference>
<comment type="catalytic activity">
    <reaction evidence="1">
        <text>ATP + protein L-histidine = ADP + protein N-phospho-L-histidine.</text>
        <dbReference type="EC" id="2.7.13.3"/>
    </reaction>
</comment>
<evidence type="ECO:0000313" key="12">
    <source>
        <dbReference type="EMBL" id="GAA1909528.1"/>
    </source>
</evidence>
<feature type="transmembrane region" description="Helical" evidence="10">
    <location>
        <begin position="166"/>
        <end position="186"/>
    </location>
</feature>
<evidence type="ECO:0000256" key="4">
    <source>
        <dbReference type="ARBA" id="ARBA00022679"/>
    </source>
</evidence>
<keyword evidence="10" id="KW-0812">Transmembrane</keyword>
<keyword evidence="7" id="KW-0067">ATP-binding</keyword>
<dbReference type="Proteomes" id="UP001500784">
    <property type="component" value="Unassembled WGS sequence"/>
</dbReference>
<evidence type="ECO:0000256" key="6">
    <source>
        <dbReference type="ARBA" id="ARBA00022777"/>
    </source>
</evidence>
<evidence type="ECO:0000256" key="8">
    <source>
        <dbReference type="ARBA" id="ARBA00023012"/>
    </source>
</evidence>
<organism evidence="12 13">
    <name type="scientific">Arthrobacter gandavensis</name>
    <dbReference type="NCBI Taxonomy" id="169960"/>
    <lineage>
        <taxon>Bacteria</taxon>
        <taxon>Bacillati</taxon>
        <taxon>Actinomycetota</taxon>
        <taxon>Actinomycetes</taxon>
        <taxon>Micrococcales</taxon>
        <taxon>Micrococcaceae</taxon>
        <taxon>Arthrobacter</taxon>
    </lineage>
</organism>
<dbReference type="EC" id="2.7.13.3" evidence="2"/>
<keyword evidence="10" id="KW-0472">Membrane</keyword>
<comment type="caution">
    <text evidence="12">The sequence shown here is derived from an EMBL/GenBank/DDBJ whole genome shotgun (WGS) entry which is preliminary data.</text>
</comment>
<dbReference type="EMBL" id="BAAALV010000002">
    <property type="protein sequence ID" value="GAA1909528.1"/>
    <property type="molecule type" value="Genomic_DNA"/>
</dbReference>
<keyword evidence="5" id="KW-0547">Nucleotide-binding</keyword>
<feature type="region of interest" description="Disordered" evidence="9">
    <location>
        <begin position="1"/>
        <end position="26"/>
    </location>
</feature>
<proteinExistence type="predicted"/>
<evidence type="ECO:0000256" key="2">
    <source>
        <dbReference type="ARBA" id="ARBA00012438"/>
    </source>
</evidence>
<keyword evidence="13" id="KW-1185">Reference proteome</keyword>
<feature type="transmembrane region" description="Helical" evidence="10">
    <location>
        <begin position="142"/>
        <end position="159"/>
    </location>
</feature>
<feature type="transmembrane region" description="Helical" evidence="10">
    <location>
        <begin position="66"/>
        <end position="87"/>
    </location>
</feature>
<feature type="transmembrane region" description="Helical" evidence="10">
    <location>
        <begin position="93"/>
        <end position="112"/>
    </location>
</feature>
<dbReference type="InterPro" id="IPR036890">
    <property type="entry name" value="HATPase_C_sf"/>
</dbReference>
<accession>A0ABP5ACJ5</accession>
<evidence type="ECO:0000313" key="13">
    <source>
        <dbReference type="Proteomes" id="UP001500784"/>
    </source>
</evidence>
<dbReference type="PANTHER" id="PTHR24421">
    <property type="entry name" value="NITRATE/NITRITE SENSOR PROTEIN NARX-RELATED"/>
    <property type="match status" value="1"/>
</dbReference>
<sequence>MAMIETQPPGTDTAAPASREQETTAPGNTMLALARRVRRFRLSLPWNSEDDWERPAPDPEGYRRDVIGVLIALLLSAVMLEFMRGFAFGDGDIGNPWVQHLVQASIFVVLVFRRRFPITVLLLSSATFLIVGITMPPISQTLGFQAAYFASLYSAVAWARNRRALWLAVTVVVAAMFLWIIVGFTLSSSYDEILKAFNISSNDPVGLFAPLTSYVLYSFMLNAAYFGGAIMFGWNSWRSAHQREQLAEQALQLEAQAADLARKAVIEERLRIARELHDVVAHHISVIGIQAGAARRVLEKKPDAAAGALQTIESSSRDAVAEMRSLLGVLRSSDAETDGPAQRQPEPGLEEIPQLVEEYRNNGLDVKFHRAEHEPGVLENLSAPLALSVYRTIQESLANIRRHSTAGSAVVALRSGSTPAGSDTPSLRWVEVETVDDGRPRQGTGGTGYGLRGIRERAALHGGITDVGPRDGGGWRVRVRFTLR</sequence>
<dbReference type="PANTHER" id="PTHR24421:SF10">
    <property type="entry name" value="NITRATE_NITRITE SENSOR PROTEIN NARQ"/>
    <property type="match status" value="1"/>
</dbReference>
<evidence type="ECO:0000256" key="10">
    <source>
        <dbReference type="SAM" id="Phobius"/>
    </source>
</evidence>
<dbReference type="InterPro" id="IPR011712">
    <property type="entry name" value="Sig_transdc_His_kin_sub3_dim/P"/>
</dbReference>
<feature type="transmembrane region" description="Helical" evidence="10">
    <location>
        <begin position="119"/>
        <end position="136"/>
    </location>
</feature>
<protein>
    <recommendedName>
        <fullName evidence="2">histidine kinase</fullName>
        <ecNumber evidence="2">2.7.13.3</ecNumber>
    </recommendedName>
</protein>
<dbReference type="InterPro" id="IPR050482">
    <property type="entry name" value="Sensor_HK_TwoCompSys"/>
</dbReference>
<evidence type="ECO:0000256" key="7">
    <source>
        <dbReference type="ARBA" id="ARBA00022840"/>
    </source>
</evidence>
<evidence type="ECO:0000256" key="1">
    <source>
        <dbReference type="ARBA" id="ARBA00000085"/>
    </source>
</evidence>
<keyword evidence="4" id="KW-0808">Transferase</keyword>
<evidence type="ECO:0000256" key="9">
    <source>
        <dbReference type="SAM" id="MobiDB-lite"/>
    </source>
</evidence>
<reference evidence="13" key="1">
    <citation type="journal article" date="2019" name="Int. J. Syst. Evol. Microbiol.">
        <title>The Global Catalogue of Microorganisms (GCM) 10K type strain sequencing project: providing services to taxonomists for standard genome sequencing and annotation.</title>
        <authorList>
            <consortium name="The Broad Institute Genomics Platform"/>
            <consortium name="The Broad Institute Genome Sequencing Center for Infectious Disease"/>
            <person name="Wu L."/>
            <person name="Ma J."/>
        </authorList>
    </citation>
    <scope>NUCLEOTIDE SEQUENCE [LARGE SCALE GENOMIC DNA]</scope>
    <source>
        <strain evidence="13">JCM 13316</strain>
    </source>
</reference>
<keyword evidence="3" id="KW-0597">Phosphoprotein</keyword>
<feature type="region of interest" description="Disordered" evidence="9">
    <location>
        <begin position="331"/>
        <end position="351"/>
    </location>
</feature>